<protein>
    <submittedName>
        <fullName evidence="1">Type VI secretion system tube protein TssD</fullName>
    </submittedName>
</protein>
<proteinExistence type="predicted"/>
<gene>
    <name evidence="1" type="primary">tssD</name>
    <name evidence="1" type="ORF">AAG747_28355</name>
</gene>
<reference evidence="1 2" key="1">
    <citation type="submission" date="2024-04" db="EMBL/GenBank/DDBJ databases">
        <title>Novel genus in family Flammeovirgaceae.</title>
        <authorList>
            <person name="Nguyen T.H."/>
            <person name="Vuong T.Q."/>
            <person name="Le H."/>
            <person name="Kim S.-G."/>
        </authorList>
    </citation>
    <scope>NUCLEOTIDE SEQUENCE [LARGE SCALE GENOMIC DNA]</scope>
    <source>
        <strain evidence="1 2">JCM 23209</strain>
    </source>
</reference>
<name>A0AAW9S3X8_9BACT</name>
<evidence type="ECO:0000313" key="2">
    <source>
        <dbReference type="Proteomes" id="UP001403385"/>
    </source>
</evidence>
<evidence type="ECO:0000313" key="1">
    <source>
        <dbReference type="EMBL" id="MEN7551862.1"/>
    </source>
</evidence>
<dbReference type="AlphaFoldDB" id="A0AAW9S3X8"/>
<keyword evidence="2" id="KW-1185">Reference proteome</keyword>
<sequence length="230" mass="26195">MSLIAKMYVEDKEINILDFKFRFTRSVDEHGKPMGKPNGTIFDITFETTSDQSFFAWSVGMDMVKKVKIVVSPVTQDSKSRVFELYDVHCVFFKNNFNGVNGEPMTTQIKLSPAILYDGGYKILEHYWKETDLSARDTPVTTIAPEKELEIIKMHYEDQNGEEMDKTLEGEVTLVIQTENGPGKNLDINLDNRKHDFKRDGKPLEDGLLKDVTITGGITRVLLEAIPKTH</sequence>
<accession>A0AAW9S3X8</accession>
<dbReference type="Proteomes" id="UP001403385">
    <property type="component" value="Unassembled WGS sequence"/>
</dbReference>
<dbReference type="EMBL" id="JBDKWZ010000028">
    <property type="protein sequence ID" value="MEN7551862.1"/>
    <property type="molecule type" value="Genomic_DNA"/>
</dbReference>
<dbReference type="Pfam" id="PF17642">
    <property type="entry name" value="TssD"/>
    <property type="match status" value="1"/>
</dbReference>
<dbReference type="GO" id="GO:0033104">
    <property type="term" value="C:type VI protein secretion system complex"/>
    <property type="evidence" value="ECO:0007669"/>
    <property type="project" value="InterPro"/>
</dbReference>
<dbReference type="RefSeq" id="WP_346824641.1">
    <property type="nucleotide sequence ID" value="NZ_JBDKWZ010000028.1"/>
</dbReference>
<organism evidence="1 2">
    <name type="scientific">Rapidithrix thailandica</name>
    <dbReference type="NCBI Taxonomy" id="413964"/>
    <lineage>
        <taxon>Bacteria</taxon>
        <taxon>Pseudomonadati</taxon>
        <taxon>Bacteroidota</taxon>
        <taxon>Cytophagia</taxon>
        <taxon>Cytophagales</taxon>
        <taxon>Flammeovirgaceae</taxon>
        <taxon>Rapidithrix</taxon>
    </lineage>
</organism>
<comment type="caution">
    <text evidence="1">The sequence shown here is derived from an EMBL/GenBank/DDBJ whole genome shotgun (WGS) entry which is preliminary data.</text>
</comment>
<dbReference type="InterPro" id="IPR041408">
    <property type="entry name" value="Hcp_Tssd"/>
</dbReference>